<accession>A0ACC0VKK9</accession>
<evidence type="ECO:0000313" key="1">
    <source>
        <dbReference type="EMBL" id="KAI9906273.1"/>
    </source>
</evidence>
<gene>
    <name evidence="1" type="ORF">PsorP6_002918</name>
</gene>
<protein>
    <submittedName>
        <fullName evidence="1">Uncharacterized protein</fullName>
    </submittedName>
</protein>
<dbReference type="Proteomes" id="UP001163321">
    <property type="component" value="Chromosome 8"/>
</dbReference>
<keyword evidence="2" id="KW-1185">Reference proteome</keyword>
<name>A0ACC0VKK9_9STRA</name>
<dbReference type="EMBL" id="CM047587">
    <property type="protein sequence ID" value="KAI9906273.1"/>
    <property type="molecule type" value="Genomic_DNA"/>
</dbReference>
<reference evidence="1 2" key="1">
    <citation type="journal article" date="2022" name="bioRxiv">
        <title>The genome of the oomycete Peronosclerospora sorghi, a cosmopolitan pathogen of maize and sorghum, is inflated with dispersed pseudogenes.</title>
        <authorList>
            <person name="Fletcher K."/>
            <person name="Martin F."/>
            <person name="Isakeit T."/>
            <person name="Cavanaugh K."/>
            <person name="Magill C."/>
            <person name="Michelmore R."/>
        </authorList>
    </citation>
    <scope>NUCLEOTIDE SEQUENCE [LARGE SCALE GENOMIC DNA]</scope>
    <source>
        <strain evidence="1">P6</strain>
    </source>
</reference>
<evidence type="ECO:0000313" key="2">
    <source>
        <dbReference type="Proteomes" id="UP001163321"/>
    </source>
</evidence>
<proteinExistence type="predicted"/>
<organism evidence="1 2">
    <name type="scientific">Peronosclerospora sorghi</name>
    <dbReference type="NCBI Taxonomy" id="230839"/>
    <lineage>
        <taxon>Eukaryota</taxon>
        <taxon>Sar</taxon>
        <taxon>Stramenopiles</taxon>
        <taxon>Oomycota</taxon>
        <taxon>Peronosporomycetes</taxon>
        <taxon>Peronosporales</taxon>
        <taxon>Peronosporaceae</taxon>
        <taxon>Peronosclerospora</taxon>
    </lineage>
</organism>
<comment type="caution">
    <text evidence="1">The sequence shown here is derived from an EMBL/GenBank/DDBJ whole genome shotgun (WGS) entry which is preliminary data.</text>
</comment>
<sequence length="368" mass="41336">MMLIAKPEHLEAVLKTQFDFFPKSQYIHDVFFHFLGDNIVVTNDQMWKRQRSIMLQLFSTGALREHMTPIVQRYTGKLVDMLADAAAQKTPLDVFNIGFGAKMNSMNGASQPFSDAISQSSHLVANRFKLPMWYWKLLRWLNVGDEHKIRKDVQVIDETILGFIADAIERRRLRTTTTAYQPEAHKNKDIISIVLDMMELEGVPLNTVTVRNIALASIIAGRDTTANPMGWFFHVLSQNPQVETKLRDEILANIPELRTDKHYIPSIEDISKVPYLEASILEGLRLYPPVPLIATHCIKDTVLPDGTFVPAKTDVGIAVFSSGRLASVWGHDALEFKPERFLDDAGALIPMSATTFAAFSAGPRICVG</sequence>